<evidence type="ECO:0000313" key="1">
    <source>
        <dbReference type="EMBL" id="CAB4906294.1"/>
    </source>
</evidence>
<accession>A0A6J7GH02</accession>
<reference evidence="1" key="1">
    <citation type="submission" date="2020-05" db="EMBL/GenBank/DDBJ databases">
        <authorList>
            <person name="Chiriac C."/>
            <person name="Salcher M."/>
            <person name="Ghai R."/>
            <person name="Kavagutti S V."/>
        </authorList>
    </citation>
    <scope>NUCLEOTIDE SEQUENCE</scope>
</reference>
<proteinExistence type="predicted"/>
<gene>
    <name evidence="1" type="ORF">UFOPK3564_00906</name>
</gene>
<protein>
    <submittedName>
        <fullName evidence="1">Unannotated protein</fullName>
    </submittedName>
</protein>
<dbReference type="AlphaFoldDB" id="A0A6J7GH02"/>
<sequence length="34" mass="3660">MTLLLGILIGQWSMVLTLKLGRVFADRREGGSGA</sequence>
<dbReference type="EMBL" id="CAFBMK010000036">
    <property type="protein sequence ID" value="CAB4906294.1"/>
    <property type="molecule type" value="Genomic_DNA"/>
</dbReference>
<name>A0A6J7GH02_9ZZZZ</name>
<organism evidence="1">
    <name type="scientific">freshwater metagenome</name>
    <dbReference type="NCBI Taxonomy" id="449393"/>
    <lineage>
        <taxon>unclassified sequences</taxon>
        <taxon>metagenomes</taxon>
        <taxon>ecological metagenomes</taxon>
    </lineage>
</organism>